<dbReference type="AlphaFoldDB" id="A0A5P2DI93"/>
<dbReference type="Pfam" id="PF01636">
    <property type="entry name" value="APH"/>
    <property type="match status" value="1"/>
</dbReference>
<evidence type="ECO:0000313" key="4">
    <source>
        <dbReference type="Proteomes" id="UP000325211"/>
    </source>
</evidence>
<evidence type="ECO:0000256" key="1">
    <source>
        <dbReference type="SAM" id="MobiDB-lite"/>
    </source>
</evidence>
<dbReference type="SUPFAM" id="SSF56112">
    <property type="entry name" value="Protein kinase-like (PK-like)"/>
    <property type="match status" value="1"/>
</dbReference>
<dbReference type="Proteomes" id="UP000325211">
    <property type="component" value="Chromosome"/>
</dbReference>
<evidence type="ECO:0000259" key="2">
    <source>
        <dbReference type="Pfam" id="PF01636"/>
    </source>
</evidence>
<feature type="domain" description="Aminoglycoside phosphotransferase" evidence="2">
    <location>
        <begin position="74"/>
        <end position="288"/>
    </location>
</feature>
<dbReference type="Gene3D" id="3.90.1200.10">
    <property type="match status" value="1"/>
</dbReference>
<accession>A0A5P2DI93</accession>
<dbReference type="GO" id="GO:0016740">
    <property type="term" value="F:transferase activity"/>
    <property type="evidence" value="ECO:0007669"/>
    <property type="project" value="UniProtKB-KW"/>
</dbReference>
<feature type="region of interest" description="Disordered" evidence="1">
    <location>
        <begin position="145"/>
        <end position="182"/>
    </location>
</feature>
<dbReference type="OrthoDB" id="4558647at2"/>
<organism evidence="3 4">
    <name type="scientific">Streptomyces venezuelae</name>
    <dbReference type="NCBI Taxonomy" id="54571"/>
    <lineage>
        <taxon>Bacteria</taxon>
        <taxon>Bacillati</taxon>
        <taxon>Actinomycetota</taxon>
        <taxon>Actinomycetes</taxon>
        <taxon>Kitasatosporales</taxon>
        <taxon>Streptomycetaceae</taxon>
        <taxon>Streptomyces</taxon>
    </lineage>
</organism>
<dbReference type="EMBL" id="CP029190">
    <property type="protein sequence ID" value="QES52709.1"/>
    <property type="molecule type" value="Genomic_DNA"/>
</dbReference>
<keyword evidence="3" id="KW-0808">Transferase</keyword>
<reference evidence="3 4" key="1">
    <citation type="submission" date="2018-05" db="EMBL/GenBank/DDBJ databases">
        <title>Streptomyces venezuelae.</title>
        <authorList>
            <person name="Kim W."/>
            <person name="Lee N."/>
            <person name="Cho B.-K."/>
        </authorList>
    </citation>
    <scope>NUCLEOTIDE SEQUENCE [LARGE SCALE GENOMIC DNA]</scope>
    <source>
        <strain evidence="3 4">ATCC 21782</strain>
    </source>
</reference>
<proteinExistence type="predicted"/>
<name>A0A5P2DI93_STRVZ</name>
<gene>
    <name evidence="3" type="ORF">DEJ50_27375</name>
</gene>
<protein>
    <submittedName>
        <fullName evidence="3">Aminoglycoside phosphotransferase</fullName>
    </submittedName>
</protein>
<sequence>MTAVLAEVAARAAGGVPGPRRGGVLAERADGTVVRCGDAVAKAHAADTDRAGLAARLRVAAAPELAGVLLPPLRPAAEYLRGRAVTVWPYGAPVDPGRPEDAPWAAAGRLLGLLHQVPVDRLPGPVPPMRGPAKLARALRRMTGVLRDAGPPAPGAGSGTDPGAERGNDPGTGPDVGSRADSGAARAARAVLAAAATLPAWARNEAPVPVSAGPTLCHGDLHLGQLVHTGSGWRLIDVDDLGVGPAAWDLARPAAWYAAGLLAPEDWLCFLDAYRQAGGPAAGPPGIDPWPELDLAARALTVQTGALAVARAGAGNRRLDEVERAMTDACGRIADLPPELESAPPS</sequence>
<evidence type="ECO:0000313" key="3">
    <source>
        <dbReference type="EMBL" id="QES52709.1"/>
    </source>
</evidence>
<dbReference type="InterPro" id="IPR002575">
    <property type="entry name" value="Aminoglycoside_PTrfase"/>
</dbReference>
<dbReference type="InterPro" id="IPR011009">
    <property type="entry name" value="Kinase-like_dom_sf"/>
</dbReference>